<dbReference type="PANTHER" id="PTHR38686:SF1">
    <property type="entry name" value="APOLIPOPROTEIN N-ACYLTRANSFERASE"/>
    <property type="match status" value="1"/>
</dbReference>
<keyword evidence="6 8" id="KW-0472">Membrane</keyword>
<dbReference type="Gene3D" id="3.60.110.10">
    <property type="entry name" value="Carbon-nitrogen hydrolase"/>
    <property type="match status" value="1"/>
</dbReference>
<dbReference type="HAMAP" id="MF_01148">
    <property type="entry name" value="Lnt"/>
    <property type="match status" value="1"/>
</dbReference>
<feature type="transmembrane region" description="Helical" evidence="8">
    <location>
        <begin position="139"/>
        <end position="157"/>
    </location>
</feature>
<feature type="transmembrane region" description="Helical" evidence="8">
    <location>
        <begin position="461"/>
        <end position="482"/>
    </location>
</feature>
<evidence type="ECO:0000313" key="10">
    <source>
        <dbReference type="EMBL" id="CAB5015667.1"/>
    </source>
</evidence>
<dbReference type="NCBIfam" id="TIGR00546">
    <property type="entry name" value="lnt"/>
    <property type="match status" value="1"/>
</dbReference>
<feature type="transmembrane region" description="Helical" evidence="8">
    <location>
        <begin position="169"/>
        <end position="187"/>
    </location>
</feature>
<dbReference type="EMBL" id="CAFBPN010000019">
    <property type="protein sequence ID" value="CAB5015667.1"/>
    <property type="molecule type" value="Genomic_DNA"/>
</dbReference>
<dbReference type="GO" id="GO:0042158">
    <property type="term" value="P:lipoprotein biosynthetic process"/>
    <property type="evidence" value="ECO:0007669"/>
    <property type="project" value="InterPro"/>
</dbReference>
<sequence length="495" mass="54411">MKLPRRFVHSGSVIAGLCIAFAMPPWGWWPFAFIGLGIFYTVSGKRTSAQQAFSSGFSLGLGWFLPTLAWMWYISIPGYFLTVVFFSCLHGIAELLIFSREPRRYLQPIAHMLVEALRFSWPFGGAPIATLAMTQSNTWFASFGRIGGALLVSYLLWQFAVILFSRFRLVLPCIAAGVLLLAIAPTGNNFASKIQVRIAYVQGGGPQGTRASNTSPRDVVLRHLTATKSLSPDQKIDVVIWPENVVDVPTFANSREAKEIAQEAKRINAPISVGVTDDVPPDNFANAQVVVTPAGDIIDRYEKVRRVPFGEFIPMRGFLKSIGAPVHQVRHDAIKGKTPAISVIPLSHPTISGETLPFVSFATPVSWEIFFGGRVNEGVERGASIIKNPTNGSSYRGTLLQSQQIASSQLRAIEFGRTVVQVAPTGFSAFISPSGEVSQRSKVSERRIEIADIELRTGRTWYSFLGDSPIIISLLIGFAFLLMRHQRKSRIHTSG</sequence>
<dbReference type="GO" id="GO:0016410">
    <property type="term" value="F:N-acyltransferase activity"/>
    <property type="evidence" value="ECO:0007669"/>
    <property type="project" value="InterPro"/>
</dbReference>
<evidence type="ECO:0000256" key="1">
    <source>
        <dbReference type="ARBA" id="ARBA00004651"/>
    </source>
</evidence>
<dbReference type="InterPro" id="IPR036526">
    <property type="entry name" value="C-N_Hydrolase_sf"/>
</dbReference>
<feature type="transmembrane region" description="Helical" evidence="8">
    <location>
        <begin position="52"/>
        <end position="73"/>
    </location>
</feature>
<organism evidence="11">
    <name type="scientific">freshwater metagenome</name>
    <dbReference type="NCBI Taxonomy" id="449393"/>
    <lineage>
        <taxon>unclassified sequences</taxon>
        <taxon>metagenomes</taxon>
        <taxon>ecological metagenomes</taxon>
    </lineage>
</organism>
<dbReference type="InterPro" id="IPR003010">
    <property type="entry name" value="C-N_Hydrolase"/>
</dbReference>
<keyword evidence="2" id="KW-1003">Cell membrane</keyword>
<dbReference type="InterPro" id="IPR045378">
    <property type="entry name" value="LNT_N"/>
</dbReference>
<dbReference type="Pfam" id="PF00795">
    <property type="entry name" value="CN_hydrolase"/>
    <property type="match status" value="1"/>
</dbReference>
<dbReference type="EMBL" id="CAFBQU010000008">
    <property type="protein sequence ID" value="CAB5062570.1"/>
    <property type="molecule type" value="Genomic_DNA"/>
</dbReference>
<comment type="subcellular location">
    <subcellularLocation>
        <location evidence="1">Cell membrane</location>
        <topology evidence="1">Multi-pass membrane protein</topology>
    </subcellularLocation>
</comment>
<evidence type="ECO:0000256" key="8">
    <source>
        <dbReference type="SAM" id="Phobius"/>
    </source>
</evidence>
<evidence type="ECO:0000256" key="5">
    <source>
        <dbReference type="ARBA" id="ARBA00022989"/>
    </source>
</evidence>
<keyword evidence="4 8" id="KW-0812">Transmembrane</keyword>
<dbReference type="CDD" id="cd07571">
    <property type="entry name" value="ALP_N-acyl_transferase"/>
    <property type="match status" value="1"/>
</dbReference>
<evidence type="ECO:0000256" key="3">
    <source>
        <dbReference type="ARBA" id="ARBA00022679"/>
    </source>
</evidence>
<dbReference type="SUPFAM" id="SSF56317">
    <property type="entry name" value="Carbon-nitrogen hydrolase"/>
    <property type="match status" value="1"/>
</dbReference>
<feature type="transmembrane region" description="Helical" evidence="8">
    <location>
        <begin position="79"/>
        <end position="98"/>
    </location>
</feature>
<dbReference type="PROSITE" id="PS50263">
    <property type="entry name" value="CN_HYDROLASE"/>
    <property type="match status" value="1"/>
</dbReference>
<evidence type="ECO:0000256" key="7">
    <source>
        <dbReference type="ARBA" id="ARBA00023315"/>
    </source>
</evidence>
<dbReference type="InterPro" id="IPR004563">
    <property type="entry name" value="Apolipo_AcylTrfase"/>
</dbReference>
<keyword evidence="3" id="KW-0808">Transferase</keyword>
<proteinExistence type="inferred from homology"/>
<dbReference type="PANTHER" id="PTHR38686">
    <property type="entry name" value="APOLIPOPROTEIN N-ACYLTRANSFERASE"/>
    <property type="match status" value="1"/>
</dbReference>
<accession>A0A6J7UAP4</accession>
<gene>
    <name evidence="10" type="ORF">UFOPK4098_00560</name>
    <name evidence="11" type="ORF">UFOPK4347_00493</name>
</gene>
<name>A0A6J7UAP4_9ZZZZ</name>
<dbReference type="AlphaFoldDB" id="A0A6J7UAP4"/>
<keyword evidence="5 8" id="KW-1133">Transmembrane helix</keyword>
<evidence type="ECO:0000313" key="11">
    <source>
        <dbReference type="EMBL" id="CAB5062570.1"/>
    </source>
</evidence>
<evidence type="ECO:0000259" key="9">
    <source>
        <dbReference type="PROSITE" id="PS50263"/>
    </source>
</evidence>
<feature type="domain" description="CN hydrolase" evidence="9">
    <location>
        <begin position="196"/>
        <end position="457"/>
    </location>
</feature>
<reference evidence="11" key="1">
    <citation type="submission" date="2020-05" db="EMBL/GenBank/DDBJ databases">
        <authorList>
            <person name="Chiriac C."/>
            <person name="Salcher M."/>
            <person name="Ghai R."/>
            <person name="Kavagutti S V."/>
        </authorList>
    </citation>
    <scope>NUCLEOTIDE SEQUENCE</scope>
</reference>
<dbReference type="GO" id="GO:0005886">
    <property type="term" value="C:plasma membrane"/>
    <property type="evidence" value="ECO:0007669"/>
    <property type="project" value="UniProtKB-SubCell"/>
</dbReference>
<evidence type="ECO:0000256" key="2">
    <source>
        <dbReference type="ARBA" id="ARBA00022475"/>
    </source>
</evidence>
<keyword evidence="7" id="KW-0012">Acyltransferase</keyword>
<evidence type="ECO:0000256" key="6">
    <source>
        <dbReference type="ARBA" id="ARBA00023136"/>
    </source>
</evidence>
<evidence type="ECO:0000256" key="4">
    <source>
        <dbReference type="ARBA" id="ARBA00022692"/>
    </source>
</evidence>
<feature type="transmembrane region" description="Helical" evidence="8">
    <location>
        <begin position="12"/>
        <end position="40"/>
    </location>
</feature>
<dbReference type="Pfam" id="PF20154">
    <property type="entry name" value="LNT_N"/>
    <property type="match status" value="1"/>
</dbReference>
<protein>
    <submittedName>
        <fullName evidence="11">Unannotated protein</fullName>
    </submittedName>
</protein>